<dbReference type="RefSeq" id="WP_306682460.1">
    <property type="nucleotide sequence ID" value="NZ_JAVDKR010000001.1"/>
</dbReference>
<sequence>MFWKRKKFDEPVQVPQQPKQFERKQLTDNALKRELKEIRTNSQSPIISFGFSAGNTAGNINSIINMTLPTLVAKSRELSLNNGIARKYFQVNSDGVTGASGLYIRPDVNLHDDNEENLAINEELEHLFYKYADNPEAFSMNGKMDLAAFQRLVERTRSIDGEAFIIVHDVNGTVKFELIDSMRVPVIGNRIFDDGTYVSNGIHFDQYGKAIEYYVTKVNPTSYTYEIGNYDIIPASRMLHLMIEDYPNQQRGIPDIVAGTTLLKDLEAFIKAAIISKKLSASAMAFITNSASNDEDVDFMKGFEPDYYENDSLQSGALVELQPGQNVTSVNPNGATDGITEFVNAQMQQIAMSLGITEQSLSGSTANASFSAAKLTDRLQRQTFKTRTNALTTFVLKPIYSRWLKAEMLRNKALDLNFSDFDKLVNAKYVSEFVESLDPLKDVQTQVLMIDNKIKSRSMVVSEFGYDPYQVLKEIELEEAQTINTTKEVIQDEETTNEGTKPTEDK</sequence>
<dbReference type="AlphaFoldDB" id="A0AAW8H6T9"/>
<accession>A0AAW8H6T9</accession>
<dbReference type="InterPro" id="IPR006429">
    <property type="entry name" value="Phage_lambda_portal"/>
</dbReference>
<keyword evidence="3" id="KW-1185">Reference proteome</keyword>
<reference evidence="2 3" key="1">
    <citation type="submission" date="2023-08" db="EMBL/GenBank/DDBJ databases">
        <authorList>
            <person name="Dale J."/>
        </authorList>
    </citation>
    <scope>NUCLEOTIDE SEQUENCE [LARGE SCALE GENOMIC DNA]</scope>
    <source>
        <strain evidence="2 3">2023EL-00788</strain>
    </source>
</reference>
<dbReference type="Proteomes" id="UP001225042">
    <property type="component" value="Unassembled WGS sequence"/>
</dbReference>
<protein>
    <submittedName>
        <fullName evidence="2">Phage portal protein</fullName>
    </submittedName>
</protein>
<dbReference type="NCBIfam" id="TIGR01539">
    <property type="entry name" value="portal_lambda"/>
    <property type="match status" value="1"/>
</dbReference>
<feature type="region of interest" description="Disordered" evidence="1">
    <location>
        <begin position="486"/>
        <end position="506"/>
    </location>
</feature>
<dbReference type="GO" id="GO:0005198">
    <property type="term" value="F:structural molecule activity"/>
    <property type="evidence" value="ECO:0007669"/>
    <property type="project" value="InterPro"/>
</dbReference>
<dbReference type="EMBL" id="JAVDKS010000004">
    <property type="protein sequence ID" value="MDQ2256558.1"/>
    <property type="molecule type" value="Genomic_DNA"/>
</dbReference>
<evidence type="ECO:0000313" key="3">
    <source>
        <dbReference type="Proteomes" id="UP001225042"/>
    </source>
</evidence>
<dbReference type="Pfam" id="PF05136">
    <property type="entry name" value="Phage_portal_2"/>
    <property type="match status" value="1"/>
</dbReference>
<dbReference type="GO" id="GO:0019068">
    <property type="term" value="P:virion assembly"/>
    <property type="evidence" value="ECO:0007669"/>
    <property type="project" value="InterPro"/>
</dbReference>
<evidence type="ECO:0000313" key="2">
    <source>
        <dbReference type="EMBL" id="MDQ2256558.1"/>
    </source>
</evidence>
<name>A0AAW8H6T9_9ENTR</name>
<comment type="caution">
    <text evidence="2">The sequence shown here is derived from an EMBL/GenBank/DDBJ whole genome shotgun (WGS) entry which is preliminary data.</text>
</comment>
<evidence type="ECO:0000256" key="1">
    <source>
        <dbReference type="SAM" id="MobiDB-lite"/>
    </source>
</evidence>
<proteinExistence type="predicted"/>
<gene>
    <name evidence="2" type="ORF">RBJ67_10435</name>
</gene>
<organism evidence="2 3">
    <name type="scientific">Enterobacter soli</name>
    <dbReference type="NCBI Taxonomy" id="885040"/>
    <lineage>
        <taxon>Bacteria</taxon>
        <taxon>Pseudomonadati</taxon>
        <taxon>Pseudomonadota</taxon>
        <taxon>Gammaproteobacteria</taxon>
        <taxon>Enterobacterales</taxon>
        <taxon>Enterobacteriaceae</taxon>
        <taxon>Enterobacter</taxon>
    </lineage>
</organism>